<dbReference type="UniPathway" id="UPA00031">
    <property type="reaction ID" value="UER00006"/>
</dbReference>
<evidence type="ECO:0000256" key="10">
    <source>
        <dbReference type="ARBA" id="ARBA00022840"/>
    </source>
</evidence>
<dbReference type="EC" id="2.4.2.17" evidence="4"/>
<comment type="subcellular location">
    <subcellularLocation>
        <location evidence="2">Cytoplasm</location>
    </subcellularLocation>
</comment>
<name>X1KUE5_9ZZZZ</name>
<dbReference type="Pfam" id="PF01634">
    <property type="entry name" value="HisG"/>
    <property type="match status" value="1"/>
</dbReference>
<evidence type="ECO:0000313" key="13">
    <source>
        <dbReference type="EMBL" id="GAH93784.1"/>
    </source>
</evidence>
<keyword evidence="5" id="KW-0963">Cytoplasm</keyword>
<dbReference type="InterPro" id="IPR013820">
    <property type="entry name" value="ATP_PRibTrfase_cat"/>
</dbReference>
<comment type="caution">
    <text evidence="13">The sequence shown here is derived from an EMBL/GenBank/DDBJ whole genome shotgun (WGS) entry which is preliminary data.</text>
</comment>
<accession>X1KUE5</accession>
<protein>
    <recommendedName>
        <fullName evidence="4">ATP phosphoribosyltransferase</fullName>
        <ecNumber evidence="4">2.4.2.17</ecNumber>
    </recommendedName>
</protein>
<evidence type="ECO:0000256" key="5">
    <source>
        <dbReference type="ARBA" id="ARBA00022490"/>
    </source>
</evidence>
<dbReference type="EMBL" id="BARV01002583">
    <property type="protein sequence ID" value="GAH93784.1"/>
    <property type="molecule type" value="Genomic_DNA"/>
</dbReference>
<evidence type="ECO:0000256" key="4">
    <source>
        <dbReference type="ARBA" id="ARBA00011946"/>
    </source>
</evidence>
<feature type="domain" description="ATP phosphoribosyltransferase catalytic" evidence="12">
    <location>
        <begin position="73"/>
        <end position="156"/>
    </location>
</feature>
<dbReference type="GO" id="GO:0003879">
    <property type="term" value="F:ATP phosphoribosyltransferase activity"/>
    <property type="evidence" value="ECO:0007669"/>
    <property type="project" value="UniProtKB-EC"/>
</dbReference>
<evidence type="ECO:0000256" key="1">
    <source>
        <dbReference type="ARBA" id="ARBA00000915"/>
    </source>
</evidence>
<dbReference type="PANTHER" id="PTHR21403:SF10">
    <property type="entry name" value="ATP PHOSPHORIBOSYLTRANSFERASE"/>
    <property type="match status" value="1"/>
</dbReference>
<evidence type="ECO:0000256" key="9">
    <source>
        <dbReference type="ARBA" id="ARBA00022741"/>
    </source>
</evidence>
<evidence type="ECO:0000259" key="12">
    <source>
        <dbReference type="Pfam" id="PF01634"/>
    </source>
</evidence>
<evidence type="ECO:0000256" key="6">
    <source>
        <dbReference type="ARBA" id="ARBA00022605"/>
    </source>
</evidence>
<sequence length="156" mass="17514">MSFEELGRKEGSIESLPRPELKKVRLALPDGHQLPPTTQLLKRVGLNLSHYSVEALDYHPSVDLDWLDIKVIRPQDMPLQVANGNFDLAITGRDWLLDHVYRFPSSPVVELLDLGFGKVKVVAATSQEMPVSTIEEVKQLLQKGKLSTLRVASEYV</sequence>
<dbReference type="GO" id="GO:0005737">
    <property type="term" value="C:cytoplasm"/>
    <property type="evidence" value="ECO:0007669"/>
    <property type="project" value="UniProtKB-SubCell"/>
</dbReference>
<evidence type="ECO:0000256" key="8">
    <source>
        <dbReference type="ARBA" id="ARBA00022679"/>
    </source>
</evidence>
<keyword evidence="6" id="KW-0028">Amino-acid biosynthesis</keyword>
<feature type="non-terminal residue" evidence="13">
    <location>
        <position position="156"/>
    </location>
</feature>
<dbReference type="InterPro" id="IPR001348">
    <property type="entry name" value="ATP_PRibTrfase_HisG"/>
</dbReference>
<proteinExistence type="predicted"/>
<evidence type="ECO:0000256" key="7">
    <source>
        <dbReference type="ARBA" id="ARBA00022676"/>
    </source>
</evidence>
<comment type="pathway">
    <text evidence="3">Amino-acid biosynthesis; L-histidine biosynthesis; L-histidine from 5-phospho-alpha-D-ribose 1-diphosphate: step 1/9.</text>
</comment>
<keyword evidence="7" id="KW-0328">Glycosyltransferase</keyword>
<dbReference type="AlphaFoldDB" id="X1KUE5"/>
<evidence type="ECO:0000256" key="3">
    <source>
        <dbReference type="ARBA" id="ARBA00004667"/>
    </source>
</evidence>
<comment type="catalytic activity">
    <reaction evidence="1">
        <text>1-(5-phospho-beta-D-ribosyl)-ATP + diphosphate = 5-phospho-alpha-D-ribose 1-diphosphate + ATP</text>
        <dbReference type="Rhea" id="RHEA:18473"/>
        <dbReference type="ChEBI" id="CHEBI:30616"/>
        <dbReference type="ChEBI" id="CHEBI:33019"/>
        <dbReference type="ChEBI" id="CHEBI:58017"/>
        <dbReference type="ChEBI" id="CHEBI:73183"/>
        <dbReference type="EC" id="2.4.2.17"/>
    </reaction>
</comment>
<keyword evidence="11" id="KW-0368">Histidine biosynthesis</keyword>
<dbReference type="GO" id="GO:0000105">
    <property type="term" value="P:L-histidine biosynthetic process"/>
    <property type="evidence" value="ECO:0007669"/>
    <property type="project" value="UniProtKB-UniPathway"/>
</dbReference>
<dbReference type="Gene3D" id="3.40.190.10">
    <property type="entry name" value="Periplasmic binding protein-like II"/>
    <property type="match status" value="1"/>
</dbReference>
<evidence type="ECO:0000256" key="2">
    <source>
        <dbReference type="ARBA" id="ARBA00004496"/>
    </source>
</evidence>
<dbReference type="PANTHER" id="PTHR21403">
    <property type="entry name" value="ATP PHOSPHORIBOSYLTRANSFERASE ATP-PRTASE"/>
    <property type="match status" value="1"/>
</dbReference>
<keyword evidence="8" id="KW-0808">Transferase</keyword>
<organism evidence="13">
    <name type="scientific">marine sediment metagenome</name>
    <dbReference type="NCBI Taxonomy" id="412755"/>
    <lineage>
        <taxon>unclassified sequences</taxon>
        <taxon>metagenomes</taxon>
        <taxon>ecological metagenomes</taxon>
    </lineage>
</organism>
<reference evidence="13" key="1">
    <citation type="journal article" date="2014" name="Front. Microbiol.">
        <title>High frequency of phylogenetically diverse reductive dehalogenase-homologous genes in deep subseafloor sedimentary metagenomes.</title>
        <authorList>
            <person name="Kawai M."/>
            <person name="Futagami T."/>
            <person name="Toyoda A."/>
            <person name="Takaki Y."/>
            <person name="Nishi S."/>
            <person name="Hori S."/>
            <person name="Arai W."/>
            <person name="Tsubouchi T."/>
            <person name="Morono Y."/>
            <person name="Uchiyama I."/>
            <person name="Ito T."/>
            <person name="Fujiyama A."/>
            <person name="Inagaki F."/>
            <person name="Takami H."/>
        </authorList>
    </citation>
    <scope>NUCLEOTIDE SEQUENCE</scope>
    <source>
        <strain evidence="13">Expedition CK06-06</strain>
    </source>
</reference>
<gene>
    <name evidence="13" type="ORF">S06H3_06605</name>
</gene>
<dbReference type="SUPFAM" id="SSF53850">
    <property type="entry name" value="Periplasmic binding protein-like II"/>
    <property type="match status" value="1"/>
</dbReference>
<dbReference type="GO" id="GO:0005524">
    <property type="term" value="F:ATP binding"/>
    <property type="evidence" value="ECO:0007669"/>
    <property type="project" value="UniProtKB-KW"/>
</dbReference>
<keyword evidence="10" id="KW-0067">ATP-binding</keyword>
<evidence type="ECO:0000256" key="11">
    <source>
        <dbReference type="ARBA" id="ARBA00023102"/>
    </source>
</evidence>
<keyword evidence="9" id="KW-0547">Nucleotide-binding</keyword>